<keyword evidence="1" id="KW-0812">Transmembrane</keyword>
<dbReference type="KEGG" id="vg:60320885"/>
<protein>
    <submittedName>
        <fullName evidence="2">Uncharacterized protein</fullName>
    </submittedName>
</protein>
<proteinExistence type="predicted"/>
<keyword evidence="1" id="KW-0472">Membrane</keyword>
<dbReference type="EMBL" id="MN813686">
    <property type="protein sequence ID" value="QHB37323.1"/>
    <property type="molecule type" value="Genomic_DNA"/>
</dbReference>
<gene>
    <name evidence="2" type="primary">21</name>
    <name evidence="2" type="ORF">PBI_BIRDSNEST_21</name>
</gene>
<feature type="transmembrane region" description="Helical" evidence="1">
    <location>
        <begin position="21"/>
        <end position="41"/>
    </location>
</feature>
<feature type="transmembrane region" description="Helical" evidence="1">
    <location>
        <begin position="53"/>
        <end position="76"/>
    </location>
</feature>
<evidence type="ECO:0000313" key="3">
    <source>
        <dbReference type="Proteomes" id="UP000463946"/>
    </source>
</evidence>
<name>A0A6B9L9B3_9CAUD</name>
<keyword evidence="1" id="KW-1133">Transmembrane helix</keyword>
<accession>A0A6B9L9B3</accession>
<sequence length="166" mass="18197">MAVSRRVGSWLAHTRFVPTPLYRLILTAGVISSLLQFIYGAPVSVAAVSDSAAFNWAFVVVQFVGAVLALTGLYLVEGETPPPWVSVADVARGRAEINPEKLHRSLSIELLGLIFIQTVIAVQLAASTLDQGRIPSSLAIWALAVFWAWSFIRDRDILRALRKLTR</sequence>
<dbReference type="Proteomes" id="UP000463946">
    <property type="component" value="Segment"/>
</dbReference>
<dbReference type="RefSeq" id="YP_009949480.1">
    <property type="nucleotide sequence ID" value="NC_051581.1"/>
</dbReference>
<evidence type="ECO:0000256" key="1">
    <source>
        <dbReference type="SAM" id="Phobius"/>
    </source>
</evidence>
<feature type="transmembrane region" description="Helical" evidence="1">
    <location>
        <begin position="110"/>
        <end position="128"/>
    </location>
</feature>
<organism evidence="2 3">
    <name type="scientific">Mycobacterium phage BirdsNest</name>
    <dbReference type="NCBI Taxonomy" id="2686231"/>
    <lineage>
        <taxon>Viruses</taxon>
        <taxon>Duplodnaviria</taxon>
        <taxon>Heunggongvirae</taxon>
        <taxon>Uroviricota</taxon>
        <taxon>Caudoviricetes</taxon>
        <taxon>Bclasvirinae</taxon>
        <taxon>Birdsnestvirus</taxon>
        <taxon>Birdsnestvirus birdsnest</taxon>
    </lineage>
</organism>
<evidence type="ECO:0000313" key="2">
    <source>
        <dbReference type="EMBL" id="QHB37323.1"/>
    </source>
</evidence>
<dbReference type="GeneID" id="60320885"/>
<reference evidence="2 3" key="1">
    <citation type="submission" date="2019-12" db="EMBL/GenBank/DDBJ databases">
        <authorList>
            <person name="Lauer M.J."/>
            <person name="Curtus N.L."/>
            <person name="Garlena R.A."/>
            <person name="Russell D.A."/>
            <person name="Pope W.H."/>
            <person name="Jacobs-Sera D."/>
            <person name="Hatfull G.F."/>
        </authorList>
    </citation>
    <scope>NUCLEOTIDE SEQUENCE [LARGE SCALE GENOMIC DNA]</scope>
</reference>
<feature type="transmembrane region" description="Helical" evidence="1">
    <location>
        <begin position="134"/>
        <end position="152"/>
    </location>
</feature>
<keyword evidence="3" id="KW-1185">Reference proteome</keyword>